<dbReference type="GeneID" id="93520857"/>
<organism evidence="2 3">
    <name type="scientific">Providencia stuartii (strain MRSN 2154)</name>
    <dbReference type="NCBI Taxonomy" id="1157951"/>
    <lineage>
        <taxon>Bacteria</taxon>
        <taxon>Pseudomonadati</taxon>
        <taxon>Pseudomonadota</taxon>
        <taxon>Gammaproteobacteria</taxon>
        <taxon>Enterobacterales</taxon>
        <taxon>Morganellaceae</taxon>
        <taxon>Providencia</taxon>
    </lineage>
</organism>
<keyword evidence="1" id="KW-0732">Signal</keyword>
<dbReference type="EMBL" id="CP003488">
    <property type="protein sequence ID" value="AFH94386.1"/>
    <property type="molecule type" value="Genomic_DNA"/>
</dbReference>
<reference evidence="2 3" key="1">
    <citation type="journal article" date="2012" name="J. Bacteriol.">
        <title>Complete Genome Sequence of Providencia stuartii Clinical Isolate MRSN 2154.</title>
        <authorList>
            <person name="Clifford R.J."/>
            <person name="Hang J."/>
            <person name="Riley M.C."/>
            <person name="Onmus-Leone F."/>
            <person name="Kuschner R.A."/>
            <person name="Lesho E.P."/>
            <person name="Waterman P.E."/>
        </authorList>
    </citation>
    <scope>NUCLEOTIDE SEQUENCE [LARGE SCALE GENOMIC DNA]</scope>
    <source>
        <strain evidence="2 3">MRSN 2154</strain>
    </source>
</reference>
<reference evidence="3" key="2">
    <citation type="submission" date="2012-04" db="EMBL/GenBank/DDBJ databases">
        <title>Complete genome sequence of Providencia stuartii clinical isolate MRSN 2154.</title>
        <authorList>
            <person name="Clifford R.J."/>
            <person name="Hang J."/>
            <person name="Riley M.C."/>
            <person name="Onmus-Leone F."/>
            <person name="Kuschner R.A."/>
            <person name="Lesho E.P."/>
            <person name="Waterman P.E."/>
        </authorList>
    </citation>
    <scope>NUCLEOTIDE SEQUENCE [LARGE SCALE GENOMIC DNA]</scope>
    <source>
        <strain evidence="3">MRSN 2154</strain>
    </source>
</reference>
<protein>
    <submittedName>
        <fullName evidence="2">Uncharacterized protein</fullName>
    </submittedName>
</protein>
<evidence type="ECO:0000256" key="1">
    <source>
        <dbReference type="SAM" id="SignalP"/>
    </source>
</evidence>
<gene>
    <name evidence="2" type="ordered locus">S70_12715</name>
</gene>
<sequence length="149" mass="17014">MTNYRHILLCILSASLFSPIGLANTHTVTVFQCVNKNQKKVNISLANGQYIYQFGKLNQKPDITMVRKPEQLAARYLTPKGDRFNGKIYEVDFRNGDYTYTVSSSYLDSKHIAHVDVYQKDKLLTSISCLPNTIVDNLHEHIFDLPSDD</sequence>
<name>A0A140NQC9_PROSM</name>
<dbReference type="Proteomes" id="UP000005012">
    <property type="component" value="Chromosome"/>
</dbReference>
<feature type="chain" id="PRO_5007303926" evidence="1">
    <location>
        <begin position="24"/>
        <end position="149"/>
    </location>
</feature>
<feature type="signal peptide" evidence="1">
    <location>
        <begin position="1"/>
        <end position="23"/>
    </location>
</feature>
<dbReference type="RefSeq" id="WP_014657395.1">
    <property type="nucleotide sequence ID" value="NC_017731.1"/>
</dbReference>
<dbReference type="AlphaFoldDB" id="A0A140NQC9"/>
<proteinExistence type="predicted"/>
<dbReference type="PATRIC" id="fig|1157951.4.peg.2563"/>
<accession>A0A140NQC9</accession>
<dbReference type="KEGG" id="psi:S70_12715"/>
<dbReference type="HOGENOM" id="CLU_149333_0_0_6"/>
<evidence type="ECO:0000313" key="3">
    <source>
        <dbReference type="Proteomes" id="UP000005012"/>
    </source>
</evidence>
<evidence type="ECO:0000313" key="2">
    <source>
        <dbReference type="EMBL" id="AFH94386.1"/>
    </source>
</evidence>